<evidence type="ECO:0000256" key="2">
    <source>
        <dbReference type="SAM" id="SignalP"/>
    </source>
</evidence>
<feature type="chain" id="PRO_5011570148" evidence="2">
    <location>
        <begin position="29"/>
        <end position="372"/>
    </location>
</feature>
<gene>
    <name evidence="4" type="ORF">SAMN04487990_11819</name>
</gene>
<organism evidence="4 5">
    <name type="scientific">Bizionia paragorgiae</name>
    <dbReference type="NCBI Taxonomy" id="283786"/>
    <lineage>
        <taxon>Bacteria</taxon>
        <taxon>Pseudomonadati</taxon>
        <taxon>Bacteroidota</taxon>
        <taxon>Flavobacteriia</taxon>
        <taxon>Flavobacteriales</taxon>
        <taxon>Flavobacteriaceae</taxon>
        <taxon>Bizionia</taxon>
    </lineage>
</organism>
<feature type="domain" description="Secretion system C-terminal sorting" evidence="3">
    <location>
        <begin position="298"/>
        <end position="369"/>
    </location>
</feature>
<evidence type="ECO:0000259" key="3">
    <source>
        <dbReference type="Pfam" id="PF18962"/>
    </source>
</evidence>
<keyword evidence="1 2" id="KW-0732">Signal</keyword>
<feature type="signal peptide" evidence="2">
    <location>
        <begin position="1"/>
        <end position="28"/>
    </location>
</feature>
<dbReference type="AlphaFoldDB" id="A0A1H4C5S0"/>
<keyword evidence="5" id="KW-1185">Reference proteome</keyword>
<evidence type="ECO:0000313" key="4">
    <source>
        <dbReference type="EMBL" id="SEA55687.1"/>
    </source>
</evidence>
<evidence type="ECO:0000313" key="5">
    <source>
        <dbReference type="Proteomes" id="UP000198846"/>
    </source>
</evidence>
<reference evidence="4 5" key="1">
    <citation type="submission" date="2016-10" db="EMBL/GenBank/DDBJ databases">
        <authorList>
            <person name="de Groot N.N."/>
        </authorList>
    </citation>
    <scope>NUCLEOTIDE SEQUENCE [LARGE SCALE GENOMIC DNA]</scope>
    <source>
        <strain evidence="4 5">DSM 23842</strain>
    </source>
</reference>
<dbReference type="OrthoDB" id="1328045at2"/>
<dbReference type="Proteomes" id="UP000198846">
    <property type="component" value="Unassembled WGS sequence"/>
</dbReference>
<name>A0A1H4C5S0_BIZPA</name>
<dbReference type="Pfam" id="PF18962">
    <property type="entry name" value="Por_Secre_tail"/>
    <property type="match status" value="1"/>
</dbReference>
<evidence type="ECO:0000256" key="1">
    <source>
        <dbReference type="ARBA" id="ARBA00022729"/>
    </source>
</evidence>
<dbReference type="InterPro" id="IPR026444">
    <property type="entry name" value="Secre_tail"/>
</dbReference>
<dbReference type="EMBL" id="FNQK01000018">
    <property type="protein sequence ID" value="SEA55687.1"/>
    <property type="molecule type" value="Genomic_DNA"/>
</dbReference>
<protein>
    <submittedName>
        <fullName evidence="4">Por secretion system C-terminal sorting domain-containing protein</fullName>
    </submittedName>
</protein>
<proteinExistence type="predicted"/>
<dbReference type="RefSeq" id="WP_092135799.1">
    <property type="nucleotide sequence ID" value="NZ_FNQK01000018.1"/>
</dbReference>
<dbReference type="NCBIfam" id="TIGR04183">
    <property type="entry name" value="Por_Secre_tail"/>
    <property type="match status" value="1"/>
</dbReference>
<accession>A0A1H4C5S0</accession>
<sequence>MKLKLNHSKTIKTALFIAFLSLSYSSFALNSIEVDFSTYSNAVKKNVYGNSNGVDTHKTFEITIPFYSSTLNELNLRTDYSSVYCPGATMINVNSNNSTYSNNTNTSLHKWYKIQNLPVGTHYYTVKSLCNGSEISGSRQLIRVIILKEATPTLNLTLGAKCKKDKKGKYNGYIGLTIHGSYTNASKLYLQTTPNTNNCNQNGLVKLTNLANSTSPNNTIANNSFYSCNTNTTYTVKLFYKSTSLSGNTIVHQITSGNYGWTDYTFTKTFKTCMNKLLLPMQLSKPALVGDSPVHFNNPVKDDLKLVIQSDNTLDYEIEIYDFSGQRVKNARINQAQNKSAHTVDVQDLKQGIYIVAIKNGESVVRKKMVKE</sequence>